<protein>
    <submittedName>
        <fullName evidence="1">Uncharacterized protein</fullName>
    </submittedName>
</protein>
<comment type="caution">
    <text evidence="1">The sequence shown here is derived from an EMBL/GenBank/DDBJ whole genome shotgun (WGS) entry which is preliminary data.</text>
</comment>
<name>X1IIF4_9ZZZZ</name>
<feature type="non-terminal residue" evidence="1">
    <location>
        <position position="1"/>
    </location>
</feature>
<proteinExistence type="predicted"/>
<organism evidence="1">
    <name type="scientific">marine sediment metagenome</name>
    <dbReference type="NCBI Taxonomy" id="412755"/>
    <lineage>
        <taxon>unclassified sequences</taxon>
        <taxon>metagenomes</taxon>
        <taxon>ecological metagenomes</taxon>
    </lineage>
</organism>
<reference evidence="1" key="1">
    <citation type="journal article" date="2014" name="Front. Microbiol.">
        <title>High frequency of phylogenetically diverse reductive dehalogenase-homologous genes in deep subseafloor sedimentary metagenomes.</title>
        <authorList>
            <person name="Kawai M."/>
            <person name="Futagami T."/>
            <person name="Toyoda A."/>
            <person name="Takaki Y."/>
            <person name="Nishi S."/>
            <person name="Hori S."/>
            <person name="Arai W."/>
            <person name="Tsubouchi T."/>
            <person name="Morono Y."/>
            <person name="Uchiyama I."/>
            <person name="Ito T."/>
            <person name="Fujiyama A."/>
            <person name="Inagaki F."/>
            <person name="Takami H."/>
        </authorList>
    </citation>
    <scope>NUCLEOTIDE SEQUENCE</scope>
    <source>
        <strain evidence="1">Expedition CK06-06</strain>
    </source>
</reference>
<accession>X1IIF4</accession>
<sequence length="37" mass="4133">PLDSPAKRAYHKLEDAALVILALKEGKDSKNKLIEKE</sequence>
<evidence type="ECO:0000313" key="1">
    <source>
        <dbReference type="EMBL" id="GAH81467.1"/>
    </source>
</evidence>
<dbReference type="AlphaFoldDB" id="X1IIF4"/>
<gene>
    <name evidence="1" type="ORF">S03H2_63012</name>
</gene>
<dbReference type="EMBL" id="BARU01040791">
    <property type="protein sequence ID" value="GAH81467.1"/>
    <property type="molecule type" value="Genomic_DNA"/>
</dbReference>